<dbReference type="Gene3D" id="1.10.287.820">
    <property type="entry name" value="Acid-sensing ion channel domain"/>
    <property type="match status" value="1"/>
</dbReference>
<dbReference type="PRINTS" id="PR01078">
    <property type="entry name" value="AMINACHANNEL"/>
</dbReference>
<evidence type="ECO:0000256" key="12">
    <source>
        <dbReference type="ARBA" id="ARBA00023303"/>
    </source>
</evidence>
<evidence type="ECO:0000256" key="15">
    <source>
        <dbReference type="SAM" id="Phobius"/>
    </source>
</evidence>
<keyword evidence="5 13" id="KW-0812">Transmembrane</keyword>
<keyword evidence="17" id="KW-1185">Reference proteome</keyword>
<dbReference type="AlphaFoldDB" id="A0A2A6CCB6"/>
<protein>
    <submittedName>
        <fullName evidence="16">Acd-1</fullName>
    </submittedName>
</protein>
<evidence type="ECO:0000256" key="6">
    <source>
        <dbReference type="ARBA" id="ARBA00022989"/>
    </source>
</evidence>
<comment type="similarity">
    <text evidence="2 13">Belongs to the amiloride-sensitive sodium channel (TC 1.A.6) family.</text>
</comment>
<dbReference type="PANTHER" id="PTHR11690">
    <property type="entry name" value="AMILORIDE-SENSITIVE SODIUM CHANNEL-RELATED"/>
    <property type="match status" value="1"/>
</dbReference>
<dbReference type="GO" id="GO:0035725">
    <property type="term" value="P:sodium ion transmembrane transport"/>
    <property type="evidence" value="ECO:0000318"/>
    <property type="project" value="GO_Central"/>
</dbReference>
<name>A0A2A6CCB6_PRIPA</name>
<dbReference type="Proteomes" id="UP000005239">
    <property type="component" value="Unassembled WGS sequence"/>
</dbReference>
<dbReference type="GO" id="GO:0015280">
    <property type="term" value="F:ligand-gated sodium channel activity"/>
    <property type="evidence" value="ECO:0000318"/>
    <property type="project" value="GO_Central"/>
</dbReference>
<evidence type="ECO:0000256" key="9">
    <source>
        <dbReference type="ARBA" id="ARBA00023136"/>
    </source>
</evidence>
<reference evidence="16" key="2">
    <citation type="submission" date="2022-06" db="UniProtKB">
        <authorList>
            <consortium name="EnsemblMetazoa"/>
        </authorList>
    </citation>
    <scope>IDENTIFICATION</scope>
    <source>
        <strain evidence="16">PS312</strain>
    </source>
</reference>
<evidence type="ECO:0000256" key="2">
    <source>
        <dbReference type="ARBA" id="ARBA00007193"/>
    </source>
</evidence>
<keyword evidence="7" id="KW-0915">Sodium</keyword>
<dbReference type="GO" id="GO:0005886">
    <property type="term" value="C:plasma membrane"/>
    <property type="evidence" value="ECO:0000318"/>
    <property type="project" value="GO_Central"/>
</dbReference>
<evidence type="ECO:0000256" key="8">
    <source>
        <dbReference type="ARBA" id="ARBA00023065"/>
    </source>
</evidence>
<evidence type="ECO:0000256" key="13">
    <source>
        <dbReference type="RuleBase" id="RU000679"/>
    </source>
</evidence>
<feature type="compositionally biased region" description="Basic and acidic residues" evidence="14">
    <location>
        <begin position="770"/>
        <end position="779"/>
    </location>
</feature>
<evidence type="ECO:0000256" key="5">
    <source>
        <dbReference type="ARBA" id="ARBA00022692"/>
    </source>
</evidence>
<evidence type="ECO:0000256" key="14">
    <source>
        <dbReference type="SAM" id="MobiDB-lite"/>
    </source>
</evidence>
<evidence type="ECO:0000256" key="7">
    <source>
        <dbReference type="ARBA" id="ARBA00023053"/>
    </source>
</evidence>
<sequence length="817" mass="92729">MNSPRVTFDNDIESCSSSTASIHDDDDLPYRREVNDDDDDAKRESTESPTKKEKRNSLSLHLSQSAQELKKRASHMIVQVPVAQIKKIKQTEGLSSLEKETQYFVGITSMHGVLRIYKSKGWSAWLWGTLYAICGFLLLWQTINLILLFTAKPTVSFLITEQGITFPKITVCNFNPIRKSFILKINETGDFSDALLSYLMQSNSDVLAIYGNANETKLMSDDADLKAYMERHPNFNINEFFYNAGFSCDDVMKLCFFGGRSFDCCGYSTPVLTSLGRCHVINLRDSPYEWMRKQTEEGVDSGLQIILDTHLEEQFDGIGSDPDPVFSNQFENGFRYYVSEPDVSTYKTAQGISVSPGFCIYSALSPKSYTLLDQHSWGNCTHGWPEGYTGGVTQMKYSASDCLSKCKARFYHDHCGCSPFVYNIDTEFPSCTPLETYECTKQYIVVNKDETSEEFHWPKCEECVVECERWEFNAANSYGNGFSNGALRWLNQYNPEWTTPHIRANFLTINIFFRDMSYTEYKQVQAMSMTELMSDMGGNMGLFWGMSVLTLAESLIYIWKISWIAVSKSRREYMLEKKKRDEKEERETEETIKSFKQLSAAQLAQIAAAQAQYATDGVPFTTPSQKQSVAGRIRKWTTTHWGSIRRKTGRVTPASRRSSANERGPKTSVSSLPANIPTRDARERFMDRYLENMLNGSGRAEKMNSSSEDSPSGSVIELKIDLNDLQRSMALETASPTEVPMRIVARKAARKYTEPPRKRSTSGAAALRKRSLDDHRNRFPSDPMTDQSSSLYLDAPRVINSTIRPSTIAEIVDEIEE</sequence>
<dbReference type="Pfam" id="PF00858">
    <property type="entry name" value="ASC"/>
    <property type="match status" value="1"/>
</dbReference>
<evidence type="ECO:0000256" key="11">
    <source>
        <dbReference type="ARBA" id="ARBA00023201"/>
    </source>
</evidence>
<keyword evidence="12 13" id="KW-0407">Ion channel</keyword>
<accession>A0A2A6CCB6</accession>
<feature type="compositionally biased region" description="Basic and acidic residues" evidence="14">
    <location>
        <begin position="28"/>
        <end position="51"/>
    </location>
</feature>
<keyword evidence="11 13" id="KW-0739">Sodium transport</keyword>
<dbReference type="Gene3D" id="1.10.287.770">
    <property type="entry name" value="YojJ-like"/>
    <property type="match status" value="1"/>
</dbReference>
<keyword evidence="3 13" id="KW-0813">Transport</keyword>
<feature type="region of interest" description="Disordered" evidence="14">
    <location>
        <begin position="1"/>
        <end position="58"/>
    </location>
</feature>
<evidence type="ECO:0000313" key="16">
    <source>
        <dbReference type="EnsemblMetazoa" id="PPA22865.1"/>
    </source>
</evidence>
<evidence type="ECO:0000256" key="4">
    <source>
        <dbReference type="ARBA" id="ARBA00022461"/>
    </source>
</evidence>
<keyword evidence="4 13" id="KW-0894">Sodium channel</keyword>
<evidence type="ECO:0000313" key="17">
    <source>
        <dbReference type="Proteomes" id="UP000005239"/>
    </source>
</evidence>
<gene>
    <name evidence="16" type="primary">WBGene00112419</name>
</gene>
<dbReference type="EnsemblMetazoa" id="PPA22865.1">
    <property type="protein sequence ID" value="PPA22865.1"/>
    <property type="gene ID" value="WBGene00112419"/>
</dbReference>
<comment type="subcellular location">
    <subcellularLocation>
        <location evidence="1">Membrane</location>
        <topology evidence="1">Multi-pass membrane protein</topology>
    </subcellularLocation>
</comment>
<organism evidence="16 17">
    <name type="scientific">Pristionchus pacificus</name>
    <name type="common">Parasitic nematode worm</name>
    <dbReference type="NCBI Taxonomy" id="54126"/>
    <lineage>
        <taxon>Eukaryota</taxon>
        <taxon>Metazoa</taxon>
        <taxon>Ecdysozoa</taxon>
        <taxon>Nematoda</taxon>
        <taxon>Chromadorea</taxon>
        <taxon>Rhabditida</taxon>
        <taxon>Rhabditina</taxon>
        <taxon>Diplogasteromorpha</taxon>
        <taxon>Diplogasteroidea</taxon>
        <taxon>Neodiplogasteridae</taxon>
        <taxon>Pristionchus</taxon>
    </lineage>
</organism>
<dbReference type="OrthoDB" id="8065060at2759"/>
<reference evidence="17" key="1">
    <citation type="journal article" date="2008" name="Nat. Genet.">
        <title>The Pristionchus pacificus genome provides a unique perspective on nematode lifestyle and parasitism.</title>
        <authorList>
            <person name="Dieterich C."/>
            <person name="Clifton S.W."/>
            <person name="Schuster L.N."/>
            <person name="Chinwalla A."/>
            <person name="Delehaunty K."/>
            <person name="Dinkelacker I."/>
            <person name="Fulton L."/>
            <person name="Fulton R."/>
            <person name="Godfrey J."/>
            <person name="Minx P."/>
            <person name="Mitreva M."/>
            <person name="Roeseler W."/>
            <person name="Tian H."/>
            <person name="Witte H."/>
            <person name="Yang S.P."/>
            <person name="Wilson R.K."/>
            <person name="Sommer R.J."/>
        </authorList>
    </citation>
    <scope>NUCLEOTIDE SEQUENCE [LARGE SCALE GENOMIC DNA]</scope>
    <source>
        <strain evidence="17">PS312</strain>
    </source>
</reference>
<evidence type="ECO:0000256" key="3">
    <source>
        <dbReference type="ARBA" id="ARBA00022448"/>
    </source>
</evidence>
<keyword evidence="8 13" id="KW-0406">Ion transport</keyword>
<keyword evidence="9 15" id="KW-0472">Membrane</keyword>
<dbReference type="PANTHER" id="PTHR11690:SF222">
    <property type="entry name" value="AMILORIDE-SENSITIVE SODIUM CHANNEL SUBUNIT GAMMA"/>
    <property type="match status" value="1"/>
</dbReference>
<proteinExistence type="inferred from homology"/>
<feature type="region of interest" description="Disordered" evidence="14">
    <location>
        <begin position="748"/>
        <end position="790"/>
    </location>
</feature>
<accession>A0A8R1YJR7</accession>
<keyword evidence="6 15" id="KW-1133">Transmembrane helix</keyword>
<dbReference type="InterPro" id="IPR001873">
    <property type="entry name" value="ENaC"/>
</dbReference>
<evidence type="ECO:0000256" key="10">
    <source>
        <dbReference type="ARBA" id="ARBA00023180"/>
    </source>
</evidence>
<feature type="region of interest" description="Disordered" evidence="14">
    <location>
        <begin position="644"/>
        <end position="677"/>
    </location>
</feature>
<feature type="transmembrane region" description="Helical" evidence="15">
    <location>
        <begin position="124"/>
        <end position="149"/>
    </location>
</feature>
<evidence type="ECO:0000256" key="1">
    <source>
        <dbReference type="ARBA" id="ARBA00004141"/>
    </source>
</evidence>
<keyword evidence="10" id="KW-0325">Glycoprotein</keyword>